<gene>
    <name evidence="2" type="ORF">ACLA_073720</name>
</gene>
<evidence type="ECO:0000313" key="2">
    <source>
        <dbReference type="EMBL" id="EAW14337.1"/>
    </source>
</evidence>
<dbReference type="KEGG" id="act:ACLA_073720"/>
<proteinExistence type="predicted"/>
<dbReference type="eggNOG" id="ENOG502T38R">
    <property type="taxonomic scope" value="Eukaryota"/>
</dbReference>
<dbReference type="STRING" id="344612.A1C7G6"/>
<sequence length="222" mass="24014">MSAGCWGWVDSRTYRSKGLNSFFHLSLKSRDCLNRLRCHTPITTDDATPGPSAALVPSSARNGLPDTRGSRIPPCLKSSTSPPVSTDLLEDDAASAGIVRSRTTRSHRWFLPKQAVRGEPAADAAAAAAVGGSLRRIIRPPLEKARSLFVMPMTTMAGEQVVVSCWLPLAQEVGAVIAAKGEDGVGDRVGYLTVEKNHRRCHSEQPRSWRAPSASLWTLLEE</sequence>
<dbReference type="VEuPathDB" id="FungiDB:ACLA_073720"/>
<evidence type="ECO:0000313" key="3">
    <source>
        <dbReference type="Proteomes" id="UP000006701"/>
    </source>
</evidence>
<dbReference type="EMBL" id="DS027045">
    <property type="protein sequence ID" value="EAW14337.1"/>
    <property type="molecule type" value="Genomic_DNA"/>
</dbReference>
<dbReference type="OrthoDB" id="4227073at2759"/>
<dbReference type="Proteomes" id="UP000006701">
    <property type="component" value="Unassembled WGS sequence"/>
</dbReference>
<dbReference type="RefSeq" id="XP_001275763.1">
    <property type="nucleotide sequence ID" value="XM_001275762.1"/>
</dbReference>
<feature type="region of interest" description="Disordered" evidence="1">
    <location>
        <begin position="44"/>
        <end position="88"/>
    </location>
</feature>
<accession>A1C7G6</accession>
<organism evidence="2 3">
    <name type="scientific">Aspergillus clavatus (strain ATCC 1007 / CBS 513.65 / DSM 816 / NCTC 3887 / NRRL 1 / QM 1276 / 107)</name>
    <dbReference type="NCBI Taxonomy" id="344612"/>
    <lineage>
        <taxon>Eukaryota</taxon>
        <taxon>Fungi</taxon>
        <taxon>Dikarya</taxon>
        <taxon>Ascomycota</taxon>
        <taxon>Pezizomycotina</taxon>
        <taxon>Eurotiomycetes</taxon>
        <taxon>Eurotiomycetidae</taxon>
        <taxon>Eurotiales</taxon>
        <taxon>Aspergillaceae</taxon>
        <taxon>Aspergillus</taxon>
        <taxon>Aspergillus subgen. Fumigati</taxon>
    </lineage>
</organism>
<reference evidence="2 3" key="1">
    <citation type="journal article" date="2008" name="PLoS Genet.">
        <title>Genomic islands in the pathogenic filamentous fungus Aspergillus fumigatus.</title>
        <authorList>
            <person name="Fedorova N.D."/>
            <person name="Khaldi N."/>
            <person name="Joardar V.S."/>
            <person name="Maiti R."/>
            <person name="Amedeo P."/>
            <person name="Anderson M.J."/>
            <person name="Crabtree J."/>
            <person name="Silva J.C."/>
            <person name="Badger J.H."/>
            <person name="Albarraq A."/>
            <person name="Angiuoli S."/>
            <person name="Bussey H."/>
            <person name="Bowyer P."/>
            <person name="Cotty P.J."/>
            <person name="Dyer P.S."/>
            <person name="Egan A."/>
            <person name="Galens K."/>
            <person name="Fraser-Liggett C.M."/>
            <person name="Haas B.J."/>
            <person name="Inman J.M."/>
            <person name="Kent R."/>
            <person name="Lemieux S."/>
            <person name="Malavazi I."/>
            <person name="Orvis J."/>
            <person name="Roemer T."/>
            <person name="Ronning C.M."/>
            <person name="Sundaram J.P."/>
            <person name="Sutton G."/>
            <person name="Turner G."/>
            <person name="Venter J.C."/>
            <person name="White O.R."/>
            <person name="Whitty B.R."/>
            <person name="Youngman P."/>
            <person name="Wolfe K.H."/>
            <person name="Goldman G.H."/>
            <person name="Wortman J.R."/>
            <person name="Jiang B."/>
            <person name="Denning D.W."/>
            <person name="Nierman W.C."/>
        </authorList>
    </citation>
    <scope>NUCLEOTIDE SEQUENCE [LARGE SCALE GENOMIC DNA]</scope>
    <source>
        <strain evidence="3">ATCC 1007 / CBS 513.65 / DSM 816 / NCTC 3887 / NRRL 1</strain>
    </source>
</reference>
<dbReference type="GeneID" id="4707852"/>
<protein>
    <submittedName>
        <fullName evidence="2">Uncharacterized protein</fullName>
    </submittedName>
</protein>
<evidence type="ECO:0000256" key="1">
    <source>
        <dbReference type="SAM" id="MobiDB-lite"/>
    </source>
</evidence>
<dbReference type="HOGENOM" id="CLU_1245080_0_0_1"/>
<name>A1C7G6_ASPCL</name>
<dbReference type="AlphaFoldDB" id="A1C7G6"/>
<keyword evidence="3" id="KW-1185">Reference proteome</keyword>